<dbReference type="InterPro" id="IPR001387">
    <property type="entry name" value="Cro/C1-type_HTH"/>
</dbReference>
<dbReference type="InterPro" id="IPR010982">
    <property type="entry name" value="Lambda_DNA-bd_dom_sf"/>
</dbReference>
<evidence type="ECO:0000313" key="7">
    <source>
        <dbReference type="Proteomes" id="UP000503018"/>
    </source>
</evidence>
<dbReference type="RefSeq" id="WP_169946059.1">
    <property type="nucleotide sequence ID" value="NZ_CP053015.1"/>
</dbReference>
<protein>
    <submittedName>
        <fullName evidence="6">Helix-turn-helix domain-containing protein</fullName>
    </submittedName>
</protein>
<dbReference type="KEGG" id="slan:GV829_09285"/>
<accession>A0A6M4AZZ5</accession>
<sequence length="173" mass="19086">MQHHRKPRKELNVTVTFLEADNTSARRHHGNIPSVDVTAIRQRTGLSQNDFAASIGVPEGTLVSWEQGRRQPSGAAKVLLALLAKKPNLVMELYPVAQPRVRWAPGCPDPNTMTAEERLADVGQILAIGILRMRTNPSRQARSHEVQSSQADRKEAANESIRSAISRSPKTTL</sequence>
<dbReference type="Proteomes" id="UP000503018">
    <property type="component" value="Chromosome"/>
</dbReference>
<feature type="domain" description="HTH cro/C1-type" evidence="5">
    <location>
        <begin position="37"/>
        <end position="90"/>
    </location>
</feature>
<dbReference type="Gene3D" id="1.10.260.40">
    <property type="entry name" value="lambda repressor-like DNA-binding domains"/>
    <property type="match status" value="1"/>
</dbReference>
<dbReference type="SMART" id="SM00530">
    <property type="entry name" value="HTH_XRE"/>
    <property type="match status" value="1"/>
</dbReference>
<dbReference type="EMBL" id="CP053015">
    <property type="protein sequence ID" value="QJQ32621.1"/>
    <property type="molecule type" value="Genomic_DNA"/>
</dbReference>
<dbReference type="InterPro" id="IPR052359">
    <property type="entry name" value="HTH-type_reg/antitoxin"/>
</dbReference>
<evidence type="ECO:0000313" key="6">
    <source>
        <dbReference type="EMBL" id="QJQ32621.1"/>
    </source>
</evidence>
<keyword evidence="3" id="KW-0804">Transcription</keyword>
<keyword evidence="7" id="KW-1185">Reference proteome</keyword>
<dbReference type="CDD" id="cd00093">
    <property type="entry name" value="HTH_XRE"/>
    <property type="match status" value="1"/>
</dbReference>
<dbReference type="GO" id="GO:0003677">
    <property type="term" value="F:DNA binding"/>
    <property type="evidence" value="ECO:0007669"/>
    <property type="project" value="UniProtKB-KW"/>
</dbReference>
<keyword evidence="2" id="KW-0238">DNA-binding</keyword>
<dbReference type="PANTHER" id="PTHR36511:SF4">
    <property type="entry name" value="ANTITOXIN MQSA"/>
    <property type="match status" value="1"/>
</dbReference>
<keyword evidence="1" id="KW-0805">Transcription regulation</keyword>
<name>A0A6M4AZZ5_9SPHN</name>
<reference evidence="6 7" key="1">
    <citation type="submission" date="2020-01" db="EMBL/GenBank/DDBJ databases">
        <title>Sphingomonas sp. strain CSW-10.</title>
        <authorList>
            <person name="Chen W.-M."/>
        </authorList>
    </citation>
    <scope>NUCLEOTIDE SEQUENCE [LARGE SCALE GENOMIC DNA]</scope>
    <source>
        <strain evidence="6 7">CSW-10</strain>
    </source>
</reference>
<dbReference type="SUPFAM" id="SSF47413">
    <property type="entry name" value="lambda repressor-like DNA-binding domains"/>
    <property type="match status" value="1"/>
</dbReference>
<proteinExistence type="predicted"/>
<evidence type="ECO:0000256" key="3">
    <source>
        <dbReference type="ARBA" id="ARBA00023163"/>
    </source>
</evidence>
<feature type="compositionally biased region" description="Polar residues" evidence="4">
    <location>
        <begin position="160"/>
        <end position="173"/>
    </location>
</feature>
<gene>
    <name evidence="6" type="ORF">GV829_09285</name>
</gene>
<dbReference type="PANTHER" id="PTHR36511">
    <property type="entry name" value="MERR FAMILY BACTERIAL REGULATORY PROTEIN"/>
    <property type="match status" value="1"/>
</dbReference>
<feature type="region of interest" description="Disordered" evidence="4">
    <location>
        <begin position="136"/>
        <end position="173"/>
    </location>
</feature>
<evidence type="ECO:0000259" key="5">
    <source>
        <dbReference type="PROSITE" id="PS50943"/>
    </source>
</evidence>
<feature type="compositionally biased region" description="Polar residues" evidence="4">
    <location>
        <begin position="136"/>
        <end position="150"/>
    </location>
</feature>
<organism evidence="6 7">
    <name type="scientific">Sphingomonas lacunae</name>
    <dbReference type="NCBI Taxonomy" id="2698828"/>
    <lineage>
        <taxon>Bacteria</taxon>
        <taxon>Pseudomonadati</taxon>
        <taxon>Pseudomonadota</taxon>
        <taxon>Alphaproteobacteria</taxon>
        <taxon>Sphingomonadales</taxon>
        <taxon>Sphingomonadaceae</taxon>
        <taxon>Sphingomonas</taxon>
    </lineage>
</organism>
<dbReference type="Pfam" id="PF01381">
    <property type="entry name" value="HTH_3"/>
    <property type="match status" value="1"/>
</dbReference>
<evidence type="ECO:0000256" key="4">
    <source>
        <dbReference type="SAM" id="MobiDB-lite"/>
    </source>
</evidence>
<dbReference type="AlphaFoldDB" id="A0A6M4AZZ5"/>
<evidence type="ECO:0000256" key="2">
    <source>
        <dbReference type="ARBA" id="ARBA00023125"/>
    </source>
</evidence>
<evidence type="ECO:0000256" key="1">
    <source>
        <dbReference type="ARBA" id="ARBA00023015"/>
    </source>
</evidence>
<dbReference type="PROSITE" id="PS50943">
    <property type="entry name" value="HTH_CROC1"/>
    <property type="match status" value="1"/>
</dbReference>